<gene>
    <name evidence="11 13" type="primary">atpB</name>
    <name evidence="13" type="ORF">FPZ49_13950</name>
</gene>
<keyword evidence="7 11" id="KW-1133">Transmembrane helix</keyword>
<dbReference type="GO" id="GO:0046933">
    <property type="term" value="F:proton-transporting ATP synthase activity, rotational mechanism"/>
    <property type="evidence" value="ECO:0007669"/>
    <property type="project" value="UniProtKB-UniRule"/>
</dbReference>
<dbReference type="NCBIfam" id="TIGR01131">
    <property type="entry name" value="ATP_synt_6_or_A"/>
    <property type="match status" value="1"/>
</dbReference>
<dbReference type="HAMAP" id="MF_01393">
    <property type="entry name" value="ATP_synth_a_bact"/>
    <property type="match status" value="1"/>
</dbReference>
<accession>A0A559KAX8</accession>
<dbReference type="CDD" id="cd00310">
    <property type="entry name" value="ATP-synt_Fo_a_6"/>
    <property type="match status" value="1"/>
</dbReference>
<evidence type="ECO:0000256" key="8">
    <source>
        <dbReference type="ARBA" id="ARBA00023065"/>
    </source>
</evidence>
<keyword evidence="8 11" id="KW-0406">Ion transport</keyword>
<dbReference type="OrthoDB" id="9789241at2"/>
<dbReference type="InterPro" id="IPR045082">
    <property type="entry name" value="ATP_syn_F0_a_bact/chloroplast"/>
</dbReference>
<dbReference type="InterPro" id="IPR000568">
    <property type="entry name" value="ATP_synth_F0_asu"/>
</dbReference>
<comment type="caution">
    <text evidence="13">The sequence shown here is derived from an EMBL/GenBank/DDBJ whole genome shotgun (WGS) entry which is preliminary data.</text>
</comment>
<reference evidence="13 14" key="1">
    <citation type="submission" date="2019-07" db="EMBL/GenBank/DDBJ databases">
        <authorList>
            <person name="Kim J."/>
        </authorList>
    </citation>
    <scope>NUCLEOTIDE SEQUENCE [LARGE SCALE GENOMIC DNA]</scope>
    <source>
        <strain evidence="13 14">JC52</strain>
    </source>
</reference>
<proteinExistence type="inferred from homology"/>
<evidence type="ECO:0000256" key="2">
    <source>
        <dbReference type="ARBA" id="ARBA00006810"/>
    </source>
</evidence>
<keyword evidence="9 11" id="KW-0472">Membrane</keyword>
<dbReference type="PRINTS" id="PR00123">
    <property type="entry name" value="ATPASEA"/>
</dbReference>
<comment type="function">
    <text evidence="11 12">Key component of the proton channel; it plays a direct role in the translocation of protons across the membrane.</text>
</comment>
<evidence type="ECO:0000256" key="11">
    <source>
        <dbReference type="HAMAP-Rule" id="MF_01393"/>
    </source>
</evidence>
<dbReference type="GO" id="GO:0042777">
    <property type="term" value="P:proton motive force-driven plasma membrane ATP synthesis"/>
    <property type="evidence" value="ECO:0007669"/>
    <property type="project" value="TreeGrafter"/>
</dbReference>
<dbReference type="Gene3D" id="1.20.120.220">
    <property type="entry name" value="ATP synthase, F0 complex, subunit A"/>
    <property type="match status" value="1"/>
</dbReference>
<dbReference type="RefSeq" id="WP_144847630.1">
    <property type="nucleotide sequence ID" value="NZ_VNJI01000015.1"/>
</dbReference>
<protein>
    <recommendedName>
        <fullName evidence="11 12">ATP synthase subunit a</fullName>
    </recommendedName>
    <alternativeName>
        <fullName evidence="11">ATP synthase F0 sector subunit a</fullName>
    </alternativeName>
    <alternativeName>
        <fullName evidence="11">F-ATPase subunit 6</fullName>
    </alternativeName>
</protein>
<evidence type="ECO:0000256" key="5">
    <source>
        <dbReference type="ARBA" id="ARBA00022692"/>
    </source>
</evidence>
<dbReference type="PANTHER" id="PTHR42823:SF3">
    <property type="entry name" value="ATP SYNTHASE SUBUNIT A, CHLOROPLASTIC"/>
    <property type="match status" value="1"/>
</dbReference>
<feature type="transmembrane region" description="Helical" evidence="11">
    <location>
        <begin position="220"/>
        <end position="245"/>
    </location>
</feature>
<sequence>MHESPIVTIGGIQFDLAAIIMLLVTCIIVFVLARVGTSRLSVNNPSKMQNFLEWVVDFVAGLISSTMDMKKGKSFLMLGITLIMFIFVGNMLGLPFGIVTEVNTPQPMFGITEQELHHAHEAGKHIALAWWKSPTADVAVTMALALMVIFMVHFLGLTRNTHHYLKHYVEPHWAMFPLNVIKEVSKLLTLGLRLFGNIYAGEVLIGVILMAGPLGAIPLVVWQGFSVFVGAIQAFVFTILTMVYLSQAIDHGDHEEAH</sequence>
<comment type="similarity">
    <text evidence="2 11 12">Belongs to the ATPase A chain family.</text>
</comment>
<feature type="transmembrane region" description="Helical" evidence="11">
    <location>
        <begin position="194"/>
        <end position="214"/>
    </location>
</feature>
<dbReference type="GO" id="GO:0045259">
    <property type="term" value="C:proton-transporting ATP synthase complex"/>
    <property type="evidence" value="ECO:0007669"/>
    <property type="project" value="UniProtKB-KW"/>
</dbReference>
<keyword evidence="11" id="KW-1003">Cell membrane</keyword>
<dbReference type="SUPFAM" id="SSF81336">
    <property type="entry name" value="F1F0 ATP synthase subunit A"/>
    <property type="match status" value="1"/>
</dbReference>
<comment type="subcellular location">
    <subcellularLocation>
        <location evidence="11 12">Cell membrane</location>
        <topology evidence="11 12">Multi-pass membrane protein</topology>
    </subcellularLocation>
    <subcellularLocation>
        <location evidence="1">Membrane</location>
        <topology evidence="1">Multi-pass membrane protein</topology>
    </subcellularLocation>
</comment>
<keyword evidence="4 11" id="KW-0138">CF(0)</keyword>
<evidence type="ECO:0000256" key="1">
    <source>
        <dbReference type="ARBA" id="ARBA00004141"/>
    </source>
</evidence>
<keyword evidence="6 11" id="KW-0375">Hydrogen ion transport</keyword>
<dbReference type="Pfam" id="PF00119">
    <property type="entry name" value="ATP-synt_A"/>
    <property type="match status" value="1"/>
</dbReference>
<evidence type="ECO:0000313" key="14">
    <source>
        <dbReference type="Proteomes" id="UP000317036"/>
    </source>
</evidence>
<keyword evidence="10 11" id="KW-0066">ATP synthesis</keyword>
<dbReference type="InterPro" id="IPR035908">
    <property type="entry name" value="F0_ATP_A_sf"/>
</dbReference>
<keyword evidence="5 11" id="KW-0812">Transmembrane</keyword>
<evidence type="ECO:0000256" key="9">
    <source>
        <dbReference type="ARBA" id="ARBA00023136"/>
    </source>
</evidence>
<evidence type="ECO:0000313" key="13">
    <source>
        <dbReference type="EMBL" id="TVY09287.1"/>
    </source>
</evidence>
<dbReference type="GO" id="GO:0005886">
    <property type="term" value="C:plasma membrane"/>
    <property type="evidence" value="ECO:0007669"/>
    <property type="project" value="UniProtKB-SubCell"/>
</dbReference>
<evidence type="ECO:0000256" key="3">
    <source>
        <dbReference type="ARBA" id="ARBA00022448"/>
    </source>
</evidence>
<keyword evidence="14" id="KW-1185">Reference proteome</keyword>
<dbReference type="PROSITE" id="PS00449">
    <property type="entry name" value="ATPASE_A"/>
    <property type="match status" value="1"/>
</dbReference>
<dbReference type="InterPro" id="IPR023011">
    <property type="entry name" value="ATP_synth_F0_asu_AS"/>
</dbReference>
<dbReference type="Proteomes" id="UP000317036">
    <property type="component" value="Unassembled WGS sequence"/>
</dbReference>
<evidence type="ECO:0000256" key="7">
    <source>
        <dbReference type="ARBA" id="ARBA00022989"/>
    </source>
</evidence>
<evidence type="ECO:0000256" key="6">
    <source>
        <dbReference type="ARBA" id="ARBA00022781"/>
    </source>
</evidence>
<evidence type="ECO:0000256" key="10">
    <source>
        <dbReference type="ARBA" id="ARBA00023310"/>
    </source>
</evidence>
<organism evidence="13 14">
    <name type="scientific">Paenibacillus cremeus</name>
    <dbReference type="NCBI Taxonomy" id="2163881"/>
    <lineage>
        <taxon>Bacteria</taxon>
        <taxon>Bacillati</taxon>
        <taxon>Bacillota</taxon>
        <taxon>Bacilli</taxon>
        <taxon>Bacillales</taxon>
        <taxon>Paenibacillaceae</taxon>
        <taxon>Paenibacillus</taxon>
    </lineage>
</organism>
<dbReference type="EMBL" id="VNJI01000015">
    <property type="protein sequence ID" value="TVY09287.1"/>
    <property type="molecule type" value="Genomic_DNA"/>
</dbReference>
<feature type="transmembrane region" description="Helical" evidence="11">
    <location>
        <begin position="138"/>
        <end position="157"/>
    </location>
</feature>
<dbReference type="PANTHER" id="PTHR42823">
    <property type="entry name" value="ATP SYNTHASE SUBUNIT A, CHLOROPLASTIC"/>
    <property type="match status" value="1"/>
</dbReference>
<feature type="transmembrane region" description="Helical" evidence="11">
    <location>
        <begin position="12"/>
        <end position="33"/>
    </location>
</feature>
<name>A0A559KAX8_9BACL</name>
<dbReference type="AlphaFoldDB" id="A0A559KAX8"/>
<evidence type="ECO:0000256" key="12">
    <source>
        <dbReference type="RuleBase" id="RU000483"/>
    </source>
</evidence>
<feature type="transmembrane region" description="Helical" evidence="11">
    <location>
        <begin position="75"/>
        <end position="98"/>
    </location>
</feature>
<evidence type="ECO:0000256" key="4">
    <source>
        <dbReference type="ARBA" id="ARBA00022547"/>
    </source>
</evidence>
<keyword evidence="3 11" id="KW-0813">Transport</keyword>